<feature type="transmembrane region" description="Helical" evidence="2">
    <location>
        <begin position="48"/>
        <end position="70"/>
    </location>
</feature>
<gene>
    <name evidence="3" type="ORF">K2173_012075</name>
</gene>
<reference evidence="3 4" key="1">
    <citation type="submission" date="2021-09" db="EMBL/GenBank/DDBJ databases">
        <title>Genomic insights and catalytic innovation underlie evolution of tropane alkaloids biosynthesis.</title>
        <authorList>
            <person name="Wang Y.-J."/>
            <person name="Tian T."/>
            <person name="Huang J.-P."/>
            <person name="Huang S.-X."/>
        </authorList>
    </citation>
    <scope>NUCLEOTIDE SEQUENCE [LARGE SCALE GENOMIC DNA]</scope>
    <source>
        <strain evidence="3">KIB-2018</strain>
        <tissue evidence="3">Leaf</tissue>
    </source>
</reference>
<dbReference type="PANTHER" id="PTHR34964:SF1">
    <property type="entry name" value="MEMBRANE LIPOPROTEIN"/>
    <property type="match status" value="1"/>
</dbReference>
<sequence length="167" mass="17546">MPVADPTSGRLFIWLIASFLLICITVGGACLIAYVVLPQDQPNQWLPVVGVALVCLPWAFWLFTCFYRLISRICGFRVSIGRGFNVNDGGDGGSKTTGNEQGNQVGSAAEEDGKNVQFGGAVVVGGGGKSNDNDNVHALSISSSCNDMSSVVSDESERPLNSSKVAS</sequence>
<dbReference type="EMBL" id="JAIWQS010000005">
    <property type="protein sequence ID" value="KAJ8765378.1"/>
    <property type="molecule type" value="Genomic_DNA"/>
</dbReference>
<feature type="region of interest" description="Disordered" evidence="1">
    <location>
        <begin position="146"/>
        <end position="167"/>
    </location>
</feature>
<feature type="transmembrane region" description="Helical" evidence="2">
    <location>
        <begin position="12"/>
        <end position="36"/>
    </location>
</feature>
<dbReference type="Proteomes" id="UP001159364">
    <property type="component" value="Linkage Group LG05"/>
</dbReference>
<evidence type="ECO:0000313" key="4">
    <source>
        <dbReference type="Proteomes" id="UP001159364"/>
    </source>
</evidence>
<protein>
    <recommendedName>
        <fullName evidence="5">Membrane lipoprotein</fullName>
    </recommendedName>
</protein>
<keyword evidence="2" id="KW-0812">Transmembrane</keyword>
<organism evidence="3 4">
    <name type="scientific">Erythroxylum novogranatense</name>
    <dbReference type="NCBI Taxonomy" id="1862640"/>
    <lineage>
        <taxon>Eukaryota</taxon>
        <taxon>Viridiplantae</taxon>
        <taxon>Streptophyta</taxon>
        <taxon>Embryophyta</taxon>
        <taxon>Tracheophyta</taxon>
        <taxon>Spermatophyta</taxon>
        <taxon>Magnoliopsida</taxon>
        <taxon>eudicotyledons</taxon>
        <taxon>Gunneridae</taxon>
        <taxon>Pentapetalae</taxon>
        <taxon>rosids</taxon>
        <taxon>fabids</taxon>
        <taxon>Malpighiales</taxon>
        <taxon>Erythroxylaceae</taxon>
        <taxon>Erythroxylum</taxon>
    </lineage>
</organism>
<dbReference type="AlphaFoldDB" id="A0AAV8THC5"/>
<comment type="caution">
    <text evidence="3">The sequence shown here is derived from an EMBL/GenBank/DDBJ whole genome shotgun (WGS) entry which is preliminary data.</text>
</comment>
<keyword evidence="4" id="KW-1185">Reference proteome</keyword>
<evidence type="ECO:0000313" key="3">
    <source>
        <dbReference type="EMBL" id="KAJ8765378.1"/>
    </source>
</evidence>
<accession>A0AAV8THC5</accession>
<proteinExistence type="predicted"/>
<evidence type="ECO:0008006" key="5">
    <source>
        <dbReference type="Google" id="ProtNLM"/>
    </source>
</evidence>
<keyword evidence="2" id="KW-0472">Membrane</keyword>
<keyword evidence="2" id="KW-1133">Transmembrane helix</keyword>
<dbReference type="PANTHER" id="PTHR34964">
    <property type="entry name" value="MEMBRANE LIPOPROTEIN-RELATED"/>
    <property type="match status" value="1"/>
</dbReference>
<evidence type="ECO:0000256" key="1">
    <source>
        <dbReference type="SAM" id="MobiDB-lite"/>
    </source>
</evidence>
<feature type="region of interest" description="Disordered" evidence="1">
    <location>
        <begin position="89"/>
        <end position="110"/>
    </location>
</feature>
<name>A0AAV8THC5_9ROSI</name>
<feature type="compositionally biased region" description="Polar residues" evidence="1">
    <location>
        <begin position="96"/>
        <end position="106"/>
    </location>
</feature>
<evidence type="ECO:0000256" key="2">
    <source>
        <dbReference type="SAM" id="Phobius"/>
    </source>
</evidence>